<evidence type="ECO:0000313" key="2">
    <source>
        <dbReference type="Proteomes" id="UP000199394"/>
    </source>
</evidence>
<evidence type="ECO:0000313" key="1">
    <source>
        <dbReference type="EMBL" id="SEA49444.1"/>
    </source>
</evidence>
<organism evidence="1 2">
    <name type="scientific">Eubacterium aggregans</name>
    <dbReference type="NCBI Taxonomy" id="81409"/>
    <lineage>
        <taxon>Bacteria</taxon>
        <taxon>Bacillati</taxon>
        <taxon>Bacillota</taxon>
        <taxon>Clostridia</taxon>
        <taxon>Eubacteriales</taxon>
        <taxon>Eubacteriaceae</taxon>
        <taxon>Eubacterium</taxon>
    </lineage>
</organism>
<name>A0A1H4BN13_9FIRM</name>
<dbReference type="EMBL" id="FNRK01000012">
    <property type="protein sequence ID" value="SEA49444.1"/>
    <property type="molecule type" value="Genomic_DNA"/>
</dbReference>
<reference evidence="1 2" key="1">
    <citation type="submission" date="2016-10" db="EMBL/GenBank/DDBJ databases">
        <authorList>
            <person name="de Groot N.N."/>
        </authorList>
    </citation>
    <scope>NUCLEOTIDE SEQUENCE [LARGE SCALE GENOMIC DNA]</scope>
    <source>
        <strain evidence="1 2">SR12</strain>
    </source>
</reference>
<accession>A0A1H4BN13</accession>
<proteinExistence type="predicted"/>
<dbReference type="RefSeq" id="WP_278286196.1">
    <property type="nucleotide sequence ID" value="NZ_FNRK01000012.1"/>
</dbReference>
<keyword evidence="2" id="KW-1185">Reference proteome</keyword>
<dbReference type="AlphaFoldDB" id="A0A1H4BN13"/>
<dbReference type="STRING" id="81409.SAMN04515656_1125"/>
<dbReference type="Proteomes" id="UP000199394">
    <property type="component" value="Unassembled WGS sequence"/>
</dbReference>
<sequence length="44" mass="5342">MEDMEEMTIGMCMDFIYEYIENSKPEKEKKVRVRKATQADFDNF</sequence>
<protein>
    <submittedName>
        <fullName evidence="1">Uncharacterized protein</fullName>
    </submittedName>
</protein>
<gene>
    <name evidence="1" type="ORF">SAMN04515656_1125</name>
</gene>